<feature type="non-terminal residue" evidence="1">
    <location>
        <position position="70"/>
    </location>
</feature>
<protein>
    <submittedName>
        <fullName evidence="1">Uncharacterized protein</fullName>
    </submittedName>
</protein>
<evidence type="ECO:0000313" key="1">
    <source>
        <dbReference type="EMBL" id="EQD58767.1"/>
    </source>
</evidence>
<reference evidence="1" key="1">
    <citation type="submission" date="2013-08" db="EMBL/GenBank/DDBJ databases">
        <authorList>
            <person name="Mendez C."/>
            <person name="Richter M."/>
            <person name="Ferrer M."/>
            <person name="Sanchez J."/>
        </authorList>
    </citation>
    <scope>NUCLEOTIDE SEQUENCE</scope>
</reference>
<proteinExistence type="predicted"/>
<gene>
    <name evidence="1" type="ORF">B1B_08448</name>
</gene>
<reference evidence="1" key="2">
    <citation type="journal article" date="2014" name="ISME J.">
        <title>Microbial stratification in low pH oxic and suboxic macroscopic growths along an acid mine drainage.</title>
        <authorList>
            <person name="Mendez-Garcia C."/>
            <person name="Mesa V."/>
            <person name="Sprenger R.R."/>
            <person name="Richter M."/>
            <person name="Diez M.S."/>
            <person name="Solano J."/>
            <person name="Bargiela R."/>
            <person name="Golyshina O.V."/>
            <person name="Manteca A."/>
            <person name="Ramos J.L."/>
            <person name="Gallego J.R."/>
            <person name="Llorente I."/>
            <person name="Martins Dos Santos V.A."/>
            <person name="Jensen O.N."/>
            <person name="Pelaez A.I."/>
            <person name="Sanchez J."/>
            <person name="Ferrer M."/>
        </authorList>
    </citation>
    <scope>NUCLEOTIDE SEQUENCE</scope>
</reference>
<comment type="caution">
    <text evidence="1">The sequence shown here is derived from an EMBL/GenBank/DDBJ whole genome shotgun (WGS) entry which is preliminary data.</text>
</comment>
<sequence length="70" mass="7729">KAKEKVEAEIAQILGPRWVSRVVATTLAGEQPADLRLSFAVTKSARAKLEEELFGKRILFSDKSPEQADC</sequence>
<feature type="non-terminal residue" evidence="1">
    <location>
        <position position="1"/>
    </location>
</feature>
<dbReference type="EMBL" id="AUZY01005507">
    <property type="protein sequence ID" value="EQD58767.1"/>
    <property type="molecule type" value="Genomic_DNA"/>
</dbReference>
<name>T1AN12_9ZZZZ</name>
<accession>T1AN12</accession>
<dbReference type="AlphaFoldDB" id="T1AN12"/>
<organism evidence="1">
    <name type="scientific">mine drainage metagenome</name>
    <dbReference type="NCBI Taxonomy" id="410659"/>
    <lineage>
        <taxon>unclassified sequences</taxon>
        <taxon>metagenomes</taxon>
        <taxon>ecological metagenomes</taxon>
    </lineage>
</organism>